<dbReference type="Proteomes" id="UP000752171">
    <property type="component" value="Unassembled WGS sequence"/>
</dbReference>
<organism evidence="2 3">
    <name type="scientific">Astyanax mexicanus</name>
    <name type="common">Blind cave fish</name>
    <name type="synonym">Astyanax fasciatus mexicanus</name>
    <dbReference type="NCBI Taxonomy" id="7994"/>
    <lineage>
        <taxon>Eukaryota</taxon>
        <taxon>Metazoa</taxon>
        <taxon>Chordata</taxon>
        <taxon>Craniata</taxon>
        <taxon>Vertebrata</taxon>
        <taxon>Euteleostomi</taxon>
        <taxon>Actinopterygii</taxon>
        <taxon>Neopterygii</taxon>
        <taxon>Teleostei</taxon>
        <taxon>Ostariophysi</taxon>
        <taxon>Characiformes</taxon>
        <taxon>Characoidei</taxon>
        <taxon>Acestrorhamphidae</taxon>
        <taxon>Acestrorhamphinae</taxon>
        <taxon>Astyanax</taxon>
    </lineage>
</organism>
<comment type="caution">
    <text evidence="2">The sequence shown here is derived from an EMBL/GenBank/DDBJ whole genome shotgun (WGS) entry which is preliminary data.</text>
</comment>
<evidence type="ECO:0000313" key="3">
    <source>
        <dbReference type="Proteomes" id="UP000752171"/>
    </source>
</evidence>
<dbReference type="EMBL" id="JAICCE010000007">
    <property type="protein sequence ID" value="KAG9275754.1"/>
    <property type="molecule type" value="Genomic_DNA"/>
</dbReference>
<dbReference type="AlphaFoldDB" id="A0A8T2LXU9"/>
<evidence type="ECO:0000313" key="2">
    <source>
        <dbReference type="EMBL" id="KAG9275754.1"/>
    </source>
</evidence>
<name>A0A8T2LXU9_ASTMX</name>
<gene>
    <name evidence="2" type="ORF">AMEX_G10309</name>
</gene>
<reference evidence="2 3" key="1">
    <citation type="submission" date="2021-07" db="EMBL/GenBank/DDBJ databases">
        <authorList>
            <person name="Imarazene B."/>
            <person name="Zahm M."/>
            <person name="Klopp C."/>
            <person name="Cabau C."/>
            <person name="Beille S."/>
            <person name="Jouanno E."/>
            <person name="Castinel A."/>
            <person name="Lluch J."/>
            <person name="Gil L."/>
            <person name="Kuchtly C."/>
            <person name="Lopez Roques C."/>
            <person name="Donnadieu C."/>
            <person name="Parrinello H."/>
            <person name="Journot L."/>
            <person name="Du K."/>
            <person name="Schartl M."/>
            <person name="Retaux S."/>
            <person name="Guiguen Y."/>
        </authorList>
    </citation>
    <scope>NUCLEOTIDE SEQUENCE [LARGE SCALE GENOMIC DNA]</scope>
    <source>
        <strain evidence="2">Pach_M1</strain>
        <tissue evidence="2">Testis</tissue>
    </source>
</reference>
<feature type="compositionally biased region" description="Basic and acidic residues" evidence="1">
    <location>
        <begin position="1"/>
        <end position="15"/>
    </location>
</feature>
<protein>
    <submittedName>
        <fullName evidence="2">Hemogen</fullName>
    </submittedName>
</protein>
<feature type="compositionally biased region" description="Basic and acidic residues" evidence="1">
    <location>
        <begin position="27"/>
        <end position="45"/>
    </location>
</feature>
<evidence type="ECO:0000256" key="1">
    <source>
        <dbReference type="SAM" id="MobiDB-lite"/>
    </source>
</evidence>
<proteinExistence type="predicted"/>
<accession>A0A8T2LXU9</accession>
<feature type="region of interest" description="Disordered" evidence="1">
    <location>
        <begin position="1"/>
        <end position="108"/>
    </location>
</feature>
<sequence length="231" mass="25237">MEETFEKESLPVEEKAPDEDQGGIGRRLRDRDLLRKRKAEAEEKATNQWVYGAQSRKRARKEPSSTAGKKGRPRKNAVPVEPQPEPEPEPEPVVLQTSEQPEILRTPEEVPAVQIPLLDPVPAPAPVLQLIPLPEPVPVTPPKPAEPLIIPVPEEVPSDSGAGILIEDLGPDEDEDKPVSQERLIIDQGAVEEPAAALPEQTKIFSEPVLATPIAPPTVPTQQDYLPGNLL</sequence>
<feature type="compositionally biased region" description="Low complexity" evidence="1">
    <location>
        <begin position="146"/>
        <end position="155"/>
    </location>
</feature>
<feature type="region of interest" description="Disordered" evidence="1">
    <location>
        <begin position="141"/>
        <end position="178"/>
    </location>
</feature>